<gene>
    <name evidence="1" type="ORF">T265_08471</name>
</gene>
<evidence type="ECO:0000313" key="1">
    <source>
        <dbReference type="EMBL" id="KER23706.1"/>
    </source>
</evidence>
<accession>A0A074Z931</accession>
<organism evidence="1 2">
    <name type="scientific">Opisthorchis viverrini</name>
    <name type="common">Southeast Asian liver fluke</name>
    <dbReference type="NCBI Taxonomy" id="6198"/>
    <lineage>
        <taxon>Eukaryota</taxon>
        <taxon>Metazoa</taxon>
        <taxon>Spiralia</taxon>
        <taxon>Lophotrochozoa</taxon>
        <taxon>Platyhelminthes</taxon>
        <taxon>Trematoda</taxon>
        <taxon>Digenea</taxon>
        <taxon>Opisthorchiida</taxon>
        <taxon>Opisthorchiata</taxon>
        <taxon>Opisthorchiidae</taxon>
        <taxon>Opisthorchis</taxon>
    </lineage>
</organism>
<dbReference type="GeneID" id="20322650"/>
<name>A0A074Z931_OPIVI</name>
<dbReference type="CTD" id="20322650"/>
<dbReference type="Proteomes" id="UP000054324">
    <property type="component" value="Unassembled WGS sequence"/>
</dbReference>
<dbReference type="KEGG" id="ovi:T265_08471"/>
<evidence type="ECO:0000313" key="2">
    <source>
        <dbReference type="Proteomes" id="UP000054324"/>
    </source>
</evidence>
<dbReference type="AlphaFoldDB" id="A0A074Z931"/>
<dbReference type="EMBL" id="KL596839">
    <property type="protein sequence ID" value="KER23706.1"/>
    <property type="molecule type" value="Genomic_DNA"/>
</dbReference>
<dbReference type="OrthoDB" id="10474848at2759"/>
<keyword evidence="2" id="KW-1185">Reference proteome</keyword>
<dbReference type="RefSeq" id="XP_009172547.1">
    <property type="nucleotide sequence ID" value="XM_009174283.1"/>
</dbReference>
<reference evidence="1 2" key="1">
    <citation type="submission" date="2013-11" db="EMBL/GenBank/DDBJ databases">
        <title>Opisthorchis viverrini - life in the bile duct.</title>
        <authorList>
            <person name="Young N.D."/>
            <person name="Nagarajan N."/>
            <person name="Lin S.J."/>
            <person name="Korhonen P.K."/>
            <person name="Jex A.R."/>
            <person name="Hall R.S."/>
            <person name="Safavi-Hemami H."/>
            <person name="Kaewkong W."/>
            <person name="Bertrand D."/>
            <person name="Gao S."/>
            <person name="Seet Q."/>
            <person name="Wongkham S."/>
            <person name="Teh B.T."/>
            <person name="Wongkham C."/>
            <person name="Intapan P.M."/>
            <person name="Maleewong W."/>
            <person name="Yang X."/>
            <person name="Hu M."/>
            <person name="Wang Z."/>
            <person name="Hofmann A."/>
            <person name="Sternberg P.W."/>
            <person name="Tan P."/>
            <person name="Wang J."/>
            <person name="Gasser R.B."/>
        </authorList>
    </citation>
    <scope>NUCLEOTIDE SEQUENCE [LARGE SCALE GENOMIC DNA]</scope>
</reference>
<proteinExistence type="predicted"/>
<sequence length="88" mass="10450">MYYSELMNILKFDFCHTYFIRCESARPARNWCTSHGNITGNVCDECIVPFDERMRARWPKWLEREFTDRKVRGSNPTSATRLPLSRLG</sequence>
<protein>
    <submittedName>
        <fullName evidence="1">Uncharacterized protein</fullName>
    </submittedName>
</protein>